<dbReference type="EC" id="2.7.11.21" evidence="8"/>
<dbReference type="InterPro" id="IPR000959">
    <property type="entry name" value="POLO_box_dom"/>
</dbReference>
<dbReference type="InterPro" id="IPR017441">
    <property type="entry name" value="Protein_kinase_ATP_BS"/>
</dbReference>
<comment type="catalytic activity">
    <reaction evidence="8">
        <text>L-threonyl-[protein] + ATP = O-phospho-L-threonyl-[protein] + ADP + H(+)</text>
        <dbReference type="Rhea" id="RHEA:46608"/>
        <dbReference type="Rhea" id="RHEA-COMP:11060"/>
        <dbReference type="Rhea" id="RHEA-COMP:11605"/>
        <dbReference type="ChEBI" id="CHEBI:15378"/>
        <dbReference type="ChEBI" id="CHEBI:30013"/>
        <dbReference type="ChEBI" id="CHEBI:30616"/>
        <dbReference type="ChEBI" id="CHEBI:61977"/>
        <dbReference type="ChEBI" id="CHEBI:456216"/>
        <dbReference type="EC" id="2.7.11.21"/>
    </reaction>
</comment>
<dbReference type="SUPFAM" id="SSF56112">
    <property type="entry name" value="Protein kinase-like (PK-like)"/>
    <property type="match status" value="1"/>
</dbReference>
<keyword evidence="4 7" id="KW-0547">Nucleotide-binding</keyword>
<feature type="compositionally biased region" description="Basic residues" evidence="9">
    <location>
        <begin position="519"/>
        <end position="530"/>
    </location>
</feature>
<dbReference type="GO" id="GO:0007052">
    <property type="term" value="P:mitotic spindle organization"/>
    <property type="evidence" value="ECO:0007669"/>
    <property type="project" value="TreeGrafter"/>
</dbReference>
<evidence type="ECO:0000256" key="3">
    <source>
        <dbReference type="ARBA" id="ARBA00022679"/>
    </source>
</evidence>
<feature type="domain" description="Protein kinase" evidence="10">
    <location>
        <begin position="46"/>
        <end position="305"/>
    </location>
</feature>
<name>A0A914HAU9_GLORO</name>
<keyword evidence="6 7" id="KW-0067">ATP-binding</keyword>
<dbReference type="PROSITE" id="PS00107">
    <property type="entry name" value="PROTEIN_KINASE_ATP"/>
    <property type="match status" value="1"/>
</dbReference>
<dbReference type="InterPro" id="IPR008271">
    <property type="entry name" value="Ser/Thr_kinase_AS"/>
</dbReference>
<dbReference type="GO" id="GO:0000776">
    <property type="term" value="C:kinetochore"/>
    <property type="evidence" value="ECO:0007669"/>
    <property type="project" value="TreeGrafter"/>
</dbReference>
<evidence type="ECO:0000256" key="7">
    <source>
        <dbReference type="PROSITE-ProRule" id="PRU10141"/>
    </source>
</evidence>
<evidence type="ECO:0000256" key="6">
    <source>
        <dbReference type="ARBA" id="ARBA00022840"/>
    </source>
</evidence>
<dbReference type="Gene3D" id="1.10.510.10">
    <property type="entry name" value="Transferase(Phosphotransferase) domain 1"/>
    <property type="match status" value="1"/>
</dbReference>
<accession>A0A914HAU9</accession>
<sequence>MDVQACFKSPLGHKSRAKSLPNLGVRMNTNIGPVRWVHDSRTGDNYAIGQLLGKGGFAKCFLAYSNRQSFALKVISRHSLKTQAHIAKIRKEIYSHFSLRHSNVVALYNTFEDAENIYMLLEYCPNLTLADHIDSSSAQGRYLLEQNTIVFMRQLLLAVRYLHYDCGLLHRDIKPGNILLSSEMTVKLADFGFCCSIREVEMRQHHTVCGTPNYVPMEVIDKRGHSIHSESWAVACTFYSMLFGHPPFHSSNLETTYSRIRRCNYSFPERYPPASRHALDLIKRTLIREPKQRLGVEDMLAHPALNPPSLERGFTDGNNCLNGSRRISFHQFGETTAFGKSMCPSPTVFQSTQQNQQTVTHDSGLGSADMSGGVGKLMQQILDKYINALIMAMDSFSSLKLVPIDPVTLPASFVCKWVDYTNKFGFGVTLRDGVRSVLFNDQSSFSTSHCQRFFSYHVHKFAENCVEWNHDDSCPSSELYNKVTIMRSFRSYMDNELRSSVPIQPSSSSPHSVVSTTSKPRHHHQYRGGQKHFGLSHGTRSTSPNNFDPSDRGGFWSRLRSSSGGSGKKDNNFSAQRSLPHIVDFRRFSDALFIFISDGTCQVNFYDTRDKMVICSGTSSQQPHTDGLPNDSSSSEGPSFQLHLITGGDQQIHSFQLVYKFEFGTALPPLLSEHRSARMCAFQRILQSYRHFLLSRSNCHFSTYC</sequence>
<comment type="cofactor">
    <cofactor evidence="1">
        <name>Mg(2+)</name>
        <dbReference type="ChEBI" id="CHEBI:18420"/>
    </cofactor>
</comment>
<dbReference type="PANTHER" id="PTHR24345">
    <property type="entry name" value="SERINE/THREONINE-PROTEIN KINASE PLK"/>
    <property type="match status" value="1"/>
</dbReference>
<dbReference type="GO" id="GO:0005737">
    <property type="term" value="C:cytoplasm"/>
    <property type="evidence" value="ECO:0007669"/>
    <property type="project" value="TreeGrafter"/>
</dbReference>
<feature type="compositionally biased region" description="Polar residues" evidence="9">
    <location>
        <begin position="538"/>
        <end position="548"/>
    </location>
</feature>
<evidence type="ECO:0000256" key="1">
    <source>
        <dbReference type="ARBA" id="ARBA00001946"/>
    </source>
</evidence>
<evidence type="ECO:0000256" key="8">
    <source>
        <dbReference type="RuleBase" id="RU361162"/>
    </source>
</evidence>
<dbReference type="GO" id="GO:0004674">
    <property type="term" value="F:protein serine/threonine kinase activity"/>
    <property type="evidence" value="ECO:0007669"/>
    <property type="project" value="UniProtKB-KW"/>
</dbReference>
<dbReference type="InterPro" id="IPR000719">
    <property type="entry name" value="Prot_kinase_dom"/>
</dbReference>
<protein>
    <recommendedName>
        <fullName evidence="8">Serine/threonine-protein kinase PLK</fullName>
        <ecNumber evidence="8">2.7.11.21</ecNumber>
    </recommendedName>
    <alternativeName>
        <fullName evidence="8">Polo-like kinase</fullName>
    </alternativeName>
</protein>
<dbReference type="FunFam" id="1.10.510.10:FF:000571">
    <property type="entry name" value="Maternal embryonic leucine zipper kinase"/>
    <property type="match status" value="1"/>
</dbReference>
<keyword evidence="2 8" id="KW-0723">Serine/threonine-protein kinase</keyword>
<feature type="compositionally biased region" description="Low complexity" evidence="9">
    <location>
        <begin position="552"/>
        <end position="563"/>
    </location>
</feature>
<evidence type="ECO:0000313" key="13">
    <source>
        <dbReference type="WBParaSite" id="Gr19_v10_g15662.t1"/>
    </source>
</evidence>
<dbReference type="FunFam" id="3.30.200.20:FF:000042">
    <property type="entry name" value="Aurora kinase A"/>
    <property type="match status" value="1"/>
</dbReference>
<dbReference type="PROSITE" id="PS00108">
    <property type="entry name" value="PROTEIN_KINASE_ST"/>
    <property type="match status" value="1"/>
</dbReference>
<feature type="region of interest" description="Disordered" evidence="9">
    <location>
        <begin position="617"/>
        <end position="640"/>
    </location>
</feature>
<dbReference type="Pfam" id="PF00069">
    <property type="entry name" value="Pkinase"/>
    <property type="match status" value="1"/>
</dbReference>
<dbReference type="SUPFAM" id="SSF82615">
    <property type="entry name" value="Polo-box domain"/>
    <property type="match status" value="2"/>
</dbReference>
<dbReference type="Proteomes" id="UP000887572">
    <property type="component" value="Unplaced"/>
</dbReference>
<dbReference type="PANTHER" id="PTHR24345:SF0">
    <property type="entry name" value="CELL CYCLE SERINE_THREONINE-PROTEIN KINASE CDC5_MSD2"/>
    <property type="match status" value="1"/>
</dbReference>
<keyword evidence="3 8" id="KW-0808">Transferase</keyword>
<dbReference type="PROSITE" id="PS50078">
    <property type="entry name" value="POLO_BOX"/>
    <property type="match status" value="1"/>
</dbReference>
<dbReference type="CDD" id="cd13118">
    <property type="entry name" value="POLO_box_1"/>
    <property type="match status" value="1"/>
</dbReference>
<feature type="compositionally biased region" description="Low complexity" evidence="9">
    <location>
        <begin position="500"/>
        <end position="518"/>
    </location>
</feature>
<keyword evidence="12" id="KW-1185">Reference proteome</keyword>
<dbReference type="SMART" id="SM00220">
    <property type="entry name" value="S_TKc"/>
    <property type="match status" value="1"/>
</dbReference>
<reference evidence="13" key="1">
    <citation type="submission" date="2022-11" db="UniProtKB">
        <authorList>
            <consortium name="WormBaseParasite"/>
        </authorList>
    </citation>
    <scope>IDENTIFICATION</scope>
</reference>
<dbReference type="InterPro" id="IPR036947">
    <property type="entry name" value="POLO_box_dom_sf"/>
</dbReference>
<dbReference type="PROSITE" id="PS50011">
    <property type="entry name" value="PROTEIN_KINASE_DOM"/>
    <property type="match status" value="1"/>
</dbReference>
<dbReference type="Gene3D" id="3.30.1120.30">
    <property type="entry name" value="POLO box domain"/>
    <property type="match status" value="2"/>
</dbReference>
<dbReference type="GO" id="GO:0000922">
    <property type="term" value="C:spindle pole"/>
    <property type="evidence" value="ECO:0007669"/>
    <property type="project" value="TreeGrafter"/>
</dbReference>
<dbReference type="GO" id="GO:0005634">
    <property type="term" value="C:nucleus"/>
    <property type="evidence" value="ECO:0007669"/>
    <property type="project" value="TreeGrafter"/>
</dbReference>
<evidence type="ECO:0000259" key="10">
    <source>
        <dbReference type="PROSITE" id="PS50011"/>
    </source>
</evidence>
<organism evidence="12 13">
    <name type="scientific">Globodera rostochiensis</name>
    <name type="common">Golden nematode worm</name>
    <name type="synonym">Heterodera rostochiensis</name>
    <dbReference type="NCBI Taxonomy" id="31243"/>
    <lineage>
        <taxon>Eukaryota</taxon>
        <taxon>Metazoa</taxon>
        <taxon>Ecdysozoa</taxon>
        <taxon>Nematoda</taxon>
        <taxon>Chromadorea</taxon>
        <taxon>Rhabditida</taxon>
        <taxon>Tylenchina</taxon>
        <taxon>Tylenchomorpha</taxon>
        <taxon>Tylenchoidea</taxon>
        <taxon>Heteroderidae</taxon>
        <taxon>Heteroderinae</taxon>
        <taxon>Globodera</taxon>
    </lineage>
</organism>
<evidence type="ECO:0000256" key="9">
    <source>
        <dbReference type="SAM" id="MobiDB-lite"/>
    </source>
</evidence>
<feature type="binding site" evidence="7">
    <location>
        <position position="73"/>
    </location>
    <ligand>
        <name>ATP</name>
        <dbReference type="ChEBI" id="CHEBI:30616"/>
    </ligand>
</feature>
<dbReference type="AlphaFoldDB" id="A0A914HAU9"/>
<evidence type="ECO:0000313" key="12">
    <source>
        <dbReference type="Proteomes" id="UP000887572"/>
    </source>
</evidence>
<evidence type="ECO:0000256" key="5">
    <source>
        <dbReference type="ARBA" id="ARBA00022777"/>
    </source>
</evidence>
<evidence type="ECO:0000256" key="2">
    <source>
        <dbReference type="ARBA" id="ARBA00022527"/>
    </source>
</evidence>
<feature type="region of interest" description="Disordered" evidence="9">
    <location>
        <begin position="500"/>
        <end position="573"/>
    </location>
</feature>
<dbReference type="GO" id="GO:0005524">
    <property type="term" value="F:ATP binding"/>
    <property type="evidence" value="ECO:0007669"/>
    <property type="project" value="UniProtKB-UniRule"/>
</dbReference>
<feature type="compositionally biased region" description="Polar residues" evidence="9">
    <location>
        <begin position="617"/>
        <end position="638"/>
    </location>
</feature>
<dbReference type="InterPro" id="IPR011009">
    <property type="entry name" value="Kinase-like_dom_sf"/>
</dbReference>
<feature type="domain" description="POLO box" evidence="11">
    <location>
        <begin position="413"/>
        <end position="495"/>
    </location>
</feature>
<dbReference type="InterPro" id="IPR033701">
    <property type="entry name" value="POLO_box_1"/>
</dbReference>
<keyword evidence="5 8" id="KW-0418">Kinase</keyword>
<comment type="similarity">
    <text evidence="8">Belongs to the protein kinase superfamily. Ser/Thr protein kinase family. CDC5/Polo subfamily.</text>
</comment>
<evidence type="ECO:0000259" key="11">
    <source>
        <dbReference type="PROSITE" id="PS50078"/>
    </source>
</evidence>
<evidence type="ECO:0000256" key="4">
    <source>
        <dbReference type="ARBA" id="ARBA00022741"/>
    </source>
</evidence>
<proteinExistence type="inferred from homology"/>
<dbReference type="WBParaSite" id="Gr19_v10_g15662.t1">
    <property type="protein sequence ID" value="Gr19_v10_g15662.t1"/>
    <property type="gene ID" value="Gr19_v10_g15662"/>
</dbReference>